<dbReference type="InterPro" id="IPR036339">
    <property type="entry name" value="PUB-like_dom_sf"/>
</dbReference>
<dbReference type="SMART" id="SM00580">
    <property type="entry name" value="PUG"/>
    <property type="match status" value="1"/>
</dbReference>
<feature type="region of interest" description="Disordered" evidence="1">
    <location>
        <begin position="390"/>
        <end position="419"/>
    </location>
</feature>
<evidence type="ECO:0000313" key="3">
    <source>
        <dbReference type="EMBL" id="CAE4574899.1"/>
    </source>
</evidence>
<accession>A0A7S4Q8X7</accession>
<protein>
    <recommendedName>
        <fullName evidence="2">PUB domain-containing protein</fullName>
    </recommendedName>
</protein>
<dbReference type="AlphaFoldDB" id="A0A7S4Q8X7"/>
<dbReference type="EMBL" id="HBNR01021769">
    <property type="protein sequence ID" value="CAE4574899.1"/>
    <property type="molecule type" value="Transcribed_RNA"/>
</dbReference>
<gene>
    <name evidence="3" type="ORF">AMON00008_LOCUS14518</name>
</gene>
<dbReference type="GO" id="GO:0005737">
    <property type="term" value="C:cytoplasm"/>
    <property type="evidence" value="ECO:0007669"/>
    <property type="project" value="TreeGrafter"/>
</dbReference>
<reference evidence="3" key="1">
    <citation type="submission" date="2021-01" db="EMBL/GenBank/DDBJ databases">
        <authorList>
            <person name="Corre E."/>
            <person name="Pelletier E."/>
            <person name="Niang G."/>
            <person name="Scheremetjew M."/>
            <person name="Finn R."/>
            <person name="Kale V."/>
            <person name="Holt S."/>
            <person name="Cochrane G."/>
            <person name="Meng A."/>
            <person name="Brown T."/>
            <person name="Cohen L."/>
        </authorList>
    </citation>
    <scope>NUCLEOTIDE SEQUENCE</scope>
    <source>
        <strain evidence="3">CCMP3105</strain>
    </source>
</reference>
<evidence type="ECO:0000259" key="2">
    <source>
        <dbReference type="Pfam" id="PF09409"/>
    </source>
</evidence>
<evidence type="ECO:0000256" key="1">
    <source>
        <dbReference type="SAM" id="MobiDB-lite"/>
    </source>
</evidence>
<sequence>MVQVSYEIPEGLPDASTLLVAAQRLVQIPETADREDAVQTLFKLVHGVLAAPEEPKKRRVRKSNETFHRKVGRYSAGLDFLRGCGFVDTDGSEIEGEEAQGPMLFMPVAYLARLTDAHHTLARSAQQVGMTVPSLPGSSFNPYQSSVRNMDSSSAKASSAWKTEADQVREEVKKRQRELREKVDSAPPVDLRPTAFWLSAGRRLEEVVQEAAASAEDRAADNALLQAQVASAKAAISGANCKFESADKKRLAELRTKRVYAFCVLRVVCPDKSVLQVHFRAGDTGEHVLSQIAPLLAPHVREASWYVYQSPPLKRVAPRETMTAAGFTPGANLYLGFDGQKPAAPFLEASLVAQLGPPPEEGQRGVNAPAGPTFSGEAMGWGVGHKLGGGPAPAAAAAVPAAPAAGGAPAGADPAPMQP</sequence>
<dbReference type="InterPro" id="IPR018997">
    <property type="entry name" value="PUB_domain"/>
</dbReference>
<organism evidence="3">
    <name type="scientific">Alexandrium monilatum</name>
    <dbReference type="NCBI Taxonomy" id="311494"/>
    <lineage>
        <taxon>Eukaryota</taxon>
        <taxon>Sar</taxon>
        <taxon>Alveolata</taxon>
        <taxon>Dinophyceae</taxon>
        <taxon>Gonyaulacales</taxon>
        <taxon>Pyrocystaceae</taxon>
        <taxon>Alexandrium</taxon>
    </lineage>
</organism>
<feature type="compositionally biased region" description="Low complexity" evidence="1">
    <location>
        <begin position="392"/>
        <end position="419"/>
    </location>
</feature>
<name>A0A7S4Q8X7_9DINO</name>
<dbReference type="PANTHER" id="PTHR23153">
    <property type="entry name" value="UBX-RELATED"/>
    <property type="match status" value="1"/>
</dbReference>
<dbReference type="PANTHER" id="PTHR23153:SF38">
    <property type="entry name" value="UBX DOMAIN-CONTAINING PROTEIN 6"/>
    <property type="match status" value="1"/>
</dbReference>
<feature type="domain" description="PUB" evidence="2">
    <location>
        <begin position="34"/>
        <end position="95"/>
    </location>
</feature>
<dbReference type="Gene3D" id="1.20.58.2190">
    <property type="match status" value="1"/>
</dbReference>
<dbReference type="SUPFAM" id="SSF143503">
    <property type="entry name" value="PUG domain-like"/>
    <property type="match status" value="1"/>
</dbReference>
<proteinExistence type="predicted"/>
<dbReference type="CDD" id="cd09212">
    <property type="entry name" value="PUB"/>
    <property type="match status" value="1"/>
</dbReference>
<dbReference type="Pfam" id="PF09409">
    <property type="entry name" value="PUB"/>
    <property type="match status" value="1"/>
</dbReference>